<dbReference type="GO" id="GO:0051959">
    <property type="term" value="F:dynein light intermediate chain binding"/>
    <property type="evidence" value="ECO:0007669"/>
    <property type="project" value="InterPro"/>
</dbReference>
<dbReference type="InterPro" id="IPR042228">
    <property type="entry name" value="Dynein_linker_3"/>
</dbReference>
<dbReference type="InterPro" id="IPR035699">
    <property type="entry name" value="AAA_6"/>
</dbReference>
<dbReference type="Gene3D" id="3.20.180.20">
    <property type="entry name" value="Dynein heavy chain, N-terminal domain 2"/>
    <property type="match status" value="1"/>
</dbReference>
<dbReference type="InterPro" id="IPR013602">
    <property type="entry name" value="Dynein_heavy_linker"/>
</dbReference>
<dbReference type="AlphaFoldDB" id="A0A8C4R0M6"/>
<proteinExistence type="inferred from homology"/>
<reference evidence="4" key="1">
    <citation type="submission" date="2025-08" db="UniProtKB">
        <authorList>
            <consortium name="Ensembl"/>
        </authorList>
    </citation>
    <scope>IDENTIFICATION</scope>
</reference>
<evidence type="ECO:0000313" key="4">
    <source>
        <dbReference type="Ensembl" id="ENSEBUP00000023462.1"/>
    </source>
</evidence>
<organism evidence="4 5">
    <name type="scientific">Eptatretus burgeri</name>
    <name type="common">Inshore hagfish</name>
    <dbReference type="NCBI Taxonomy" id="7764"/>
    <lineage>
        <taxon>Eukaryota</taxon>
        <taxon>Metazoa</taxon>
        <taxon>Chordata</taxon>
        <taxon>Craniata</taxon>
        <taxon>Vertebrata</taxon>
        <taxon>Cyclostomata</taxon>
        <taxon>Myxini</taxon>
        <taxon>Myxiniformes</taxon>
        <taxon>Myxinidae</taxon>
        <taxon>Eptatretinae</taxon>
        <taxon>Eptatretus</taxon>
    </lineage>
</organism>
<reference evidence="4" key="2">
    <citation type="submission" date="2025-09" db="UniProtKB">
        <authorList>
            <consortium name="Ensembl"/>
        </authorList>
    </citation>
    <scope>IDENTIFICATION</scope>
</reference>
<evidence type="ECO:0000256" key="1">
    <source>
        <dbReference type="ARBA" id="ARBA00008887"/>
    </source>
</evidence>
<dbReference type="InterPro" id="IPR027417">
    <property type="entry name" value="P-loop_NTPase"/>
</dbReference>
<dbReference type="Gene3D" id="3.40.50.300">
    <property type="entry name" value="P-loop containing nucleotide triphosphate hydrolases"/>
    <property type="match status" value="1"/>
</dbReference>
<evidence type="ECO:0000259" key="2">
    <source>
        <dbReference type="Pfam" id="PF08393"/>
    </source>
</evidence>
<dbReference type="Ensembl" id="ENSEBUT00000024038.1">
    <property type="protein sequence ID" value="ENSEBUP00000023462.1"/>
    <property type="gene ID" value="ENSEBUG00000014456.1"/>
</dbReference>
<dbReference type="GO" id="GO:0045505">
    <property type="term" value="F:dynein intermediate chain binding"/>
    <property type="evidence" value="ECO:0007669"/>
    <property type="project" value="InterPro"/>
</dbReference>
<dbReference type="GO" id="GO:0005524">
    <property type="term" value="F:ATP binding"/>
    <property type="evidence" value="ECO:0007669"/>
    <property type="project" value="InterPro"/>
</dbReference>
<dbReference type="Gene3D" id="1.20.58.1120">
    <property type="match status" value="1"/>
</dbReference>
<evidence type="ECO:0000259" key="3">
    <source>
        <dbReference type="Pfam" id="PF12774"/>
    </source>
</evidence>
<dbReference type="FunFam" id="1.20.58.1120:FF:000008">
    <property type="entry name" value="Dynein heavy chain 10, axonemal"/>
    <property type="match status" value="1"/>
</dbReference>
<dbReference type="PANTHER" id="PTHR22878:SF63">
    <property type="entry name" value="DYNEIN AXONEMAL HEAVY CHAIN 10"/>
    <property type="match status" value="1"/>
</dbReference>
<name>A0A8C4R0M6_EPTBU</name>
<accession>A0A8C4R0M6</accession>
<dbReference type="Pfam" id="PF12774">
    <property type="entry name" value="AAA_6"/>
    <property type="match status" value="1"/>
</dbReference>
<dbReference type="GO" id="GO:0030286">
    <property type="term" value="C:dynein complex"/>
    <property type="evidence" value="ECO:0007669"/>
    <property type="project" value="InterPro"/>
</dbReference>
<dbReference type="Proteomes" id="UP000694388">
    <property type="component" value="Unplaced"/>
</dbReference>
<feature type="domain" description="Dynein heavy chain hydrolytic ATP-binding dynein motor region" evidence="3">
    <location>
        <begin position="215"/>
        <end position="396"/>
    </location>
</feature>
<dbReference type="SUPFAM" id="SSF52540">
    <property type="entry name" value="P-loop containing nucleoside triphosphate hydrolases"/>
    <property type="match status" value="1"/>
</dbReference>
<evidence type="ECO:0000313" key="5">
    <source>
        <dbReference type="Proteomes" id="UP000694388"/>
    </source>
</evidence>
<dbReference type="InterPro" id="IPR026983">
    <property type="entry name" value="DHC"/>
</dbReference>
<evidence type="ECO:0008006" key="6">
    <source>
        <dbReference type="Google" id="ProtNLM"/>
    </source>
</evidence>
<dbReference type="GO" id="GO:0007018">
    <property type="term" value="P:microtubule-based movement"/>
    <property type="evidence" value="ECO:0007669"/>
    <property type="project" value="InterPro"/>
</dbReference>
<dbReference type="PANTHER" id="PTHR22878">
    <property type="entry name" value="DYNEIN HEAVY CHAIN 6, AXONEMAL-LIKE-RELATED"/>
    <property type="match status" value="1"/>
</dbReference>
<dbReference type="GeneTree" id="ENSGT00940000154642"/>
<dbReference type="FunFam" id="3.40.50.300:FF:000063">
    <property type="entry name" value="dynein heavy chain 6, axonemal"/>
    <property type="match status" value="1"/>
</dbReference>
<feature type="domain" description="Dynein heavy chain linker" evidence="2">
    <location>
        <begin position="12"/>
        <end position="80"/>
    </location>
</feature>
<protein>
    <recommendedName>
        <fullName evidence="6">Dynein heavy chain</fullName>
    </recommendedName>
</protein>
<dbReference type="Pfam" id="PF08393">
    <property type="entry name" value="DHC_N2"/>
    <property type="match status" value="1"/>
</dbReference>
<keyword evidence="5" id="KW-1185">Reference proteome</keyword>
<sequence length="396" mass="44796">MSSVISSRLIVSMTQMYDNVAALRLNDALGDGMLAEAMVSAEGEVMEFRQPVPAEGRMEEWMMAVLIMMHLTNRNITKEAIYTYCIDKSRIDWMLLYQGMVILAANQVWWTWEVEDTFRSMKHGEKLAMKNYARCLHNQIDELVMHIAQPLSRNDRKKYNTVLIIDVHCRDIVDSFVRDNVTEAREFEWESQLRFYWDRDPDDLNIRQCTGTFGYGYEYMGLNGRLVITPLTDRIYLTLTQALSMYLGGASAGPAGTGKTETTKDLSKALGILCVVTNCGEGMDFKVMGKILSGLAQSGAWGCFDEFNRIEASVLSVVSSQIQTIRSALIRGLSRFQFEGCEISLDARIGLFITMNPGYAGRTELPESMKALFRPVVVILPDLQQICEIMLFSEGF</sequence>
<comment type="similarity">
    <text evidence="1">Belongs to the dynein heavy chain family.</text>
</comment>